<proteinExistence type="predicted"/>
<keyword evidence="7" id="KW-1185">Reference proteome</keyword>
<name>A0A2J6SDG5_HYAVF</name>
<feature type="domain" description="Zn(2)-C6 fungal-type" evidence="5">
    <location>
        <begin position="30"/>
        <end position="59"/>
    </location>
</feature>
<dbReference type="GO" id="GO:0006351">
    <property type="term" value="P:DNA-templated transcription"/>
    <property type="evidence" value="ECO:0007669"/>
    <property type="project" value="InterPro"/>
</dbReference>
<dbReference type="STRING" id="1149755.A0A2J6SDG5"/>
<dbReference type="InterPro" id="IPR036864">
    <property type="entry name" value="Zn2-C6_fun-type_DNA-bd_sf"/>
</dbReference>
<evidence type="ECO:0000256" key="2">
    <source>
        <dbReference type="ARBA" id="ARBA00022723"/>
    </source>
</evidence>
<protein>
    <recommendedName>
        <fullName evidence="5">Zn(2)-C6 fungal-type domain-containing protein</fullName>
    </recommendedName>
</protein>
<dbReference type="OrthoDB" id="2269373at2759"/>
<dbReference type="PANTHER" id="PTHR31001:SF45">
    <property type="entry name" value="ZN(II)2CYS6 TRANSCRIPTION FACTOR (EUROFUNG)"/>
    <property type="match status" value="1"/>
</dbReference>
<keyword evidence="3" id="KW-0539">Nucleus</keyword>
<evidence type="ECO:0000313" key="6">
    <source>
        <dbReference type="EMBL" id="PMD48813.1"/>
    </source>
</evidence>
<evidence type="ECO:0000256" key="1">
    <source>
        <dbReference type="ARBA" id="ARBA00004123"/>
    </source>
</evidence>
<gene>
    <name evidence="6" type="ORF">L207DRAFT_550672</name>
</gene>
<dbReference type="GO" id="GO:0008270">
    <property type="term" value="F:zinc ion binding"/>
    <property type="evidence" value="ECO:0007669"/>
    <property type="project" value="InterPro"/>
</dbReference>
<dbReference type="CDD" id="cd00067">
    <property type="entry name" value="GAL4"/>
    <property type="match status" value="1"/>
</dbReference>
<dbReference type="CDD" id="cd12148">
    <property type="entry name" value="fungal_TF_MHR"/>
    <property type="match status" value="1"/>
</dbReference>
<organism evidence="6 7">
    <name type="scientific">Hyaloscypha variabilis (strain UAMH 11265 / GT02V1 / F)</name>
    <name type="common">Meliniomyces variabilis</name>
    <dbReference type="NCBI Taxonomy" id="1149755"/>
    <lineage>
        <taxon>Eukaryota</taxon>
        <taxon>Fungi</taxon>
        <taxon>Dikarya</taxon>
        <taxon>Ascomycota</taxon>
        <taxon>Pezizomycotina</taxon>
        <taxon>Leotiomycetes</taxon>
        <taxon>Helotiales</taxon>
        <taxon>Hyaloscyphaceae</taxon>
        <taxon>Hyaloscypha</taxon>
        <taxon>Hyaloscypha variabilis</taxon>
    </lineage>
</organism>
<comment type="subcellular location">
    <subcellularLocation>
        <location evidence="1">Nucleus</location>
    </subcellularLocation>
</comment>
<keyword evidence="2" id="KW-0479">Metal-binding</keyword>
<dbReference type="Proteomes" id="UP000235786">
    <property type="component" value="Unassembled WGS sequence"/>
</dbReference>
<dbReference type="Pfam" id="PF04082">
    <property type="entry name" value="Fungal_trans"/>
    <property type="match status" value="1"/>
</dbReference>
<dbReference type="SUPFAM" id="SSF57701">
    <property type="entry name" value="Zn2/Cys6 DNA-binding domain"/>
    <property type="match status" value="1"/>
</dbReference>
<sequence>MATLPSEAEHPASASHSARLTDLKPRRVLACARCQQRKVKCDHKYPCATCVKSRVQCVTTQAPRRRRRRFPERELLERVRRYEDLLSQHNIKFDPLHAIAQSTEEKESSTSNLEGSYESGDEQPGIGPLATNAAIQPPTTTTTSERHRVYEAKPILHALNHEYRDCDDDDSSDDEVRQVVLQEAWDQAIENDTHLLFGWRQTVDMYTLHPQPVQIFQLWQLYLDNVNPLLKVTHTPGLQGRIINAAGNVLEINTELEALMFSIYCMAVSSLTEDGCQAAFAESKAVLSARYQLGCQQALLNSRFQRTTNRDCLTALYLYLVSIKGITTPQSLSSMLGVAIRIAQRIGIHSEAYLAKYTTLEAEMSRRLWWSLVLFDTRIGEMADSKAITLLPSWDCRVPLNVNDSDLRQEMKLRPRVQAKLTDAIFAVVRSELGDFIRHCKFHLAFFGPALRPADANAQRGTDIENSEVESYAKIIEERYLKFCDLENPLHYMTIWTTRGQIAKYQLMEHHFRYSGSPLHQAEAQRDAALSYALSMLKCNTELMSSPLTDGFIWMVYNYFPFMGYIQIVQHLKWRPLSAKADEAWRVMDENFHARRDSLNGKGIFFKLLAGFILQALTAREAAIKQAGLPWVTPQIVLSIRGSLAEIVPRADGPSPEKSLSGIDIGLLDFPMPMSSNLGHYNMGEYDELEFSGAGPYPDVPGLFPQNLDLDHLDWFAMDWNPGSDLSGGTRPKGLE</sequence>
<dbReference type="SMART" id="SM00066">
    <property type="entry name" value="GAL4"/>
    <property type="match status" value="1"/>
</dbReference>
<dbReference type="InterPro" id="IPR007219">
    <property type="entry name" value="XnlR_reg_dom"/>
</dbReference>
<feature type="compositionally biased region" description="Polar residues" evidence="4">
    <location>
        <begin position="133"/>
        <end position="143"/>
    </location>
</feature>
<evidence type="ECO:0000256" key="3">
    <source>
        <dbReference type="ARBA" id="ARBA00023242"/>
    </source>
</evidence>
<dbReference type="GO" id="GO:0000981">
    <property type="term" value="F:DNA-binding transcription factor activity, RNA polymerase II-specific"/>
    <property type="evidence" value="ECO:0007669"/>
    <property type="project" value="InterPro"/>
</dbReference>
<dbReference type="Gene3D" id="4.10.240.10">
    <property type="entry name" value="Zn(2)-C6 fungal-type DNA-binding domain"/>
    <property type="match status" value="1"/>
</dbReference>
<feature type="region of interest" description="Disordered" evidence="4">
    <location>
        <begin position="101"/>
        <end position="145"/>
    </location>
</feature>
<evidence type="ECO:0000313" key="7">
    <source>
        <dbReference type="Proteomes" id="UP000235786"/>
    </source>
</evidence>
<dbReference type="EMBL" id="KZ613937">
    <property type="protein sequence ID" value="PMD48813.1"/>
    <property type="molecule type" value="Genomic_DNA"/>
</dbReference>
<dbReference type="GO" id="GO:0005634">
    <property type="term" value="C:nucleus"/>
    <property type="evidence" value="ECO:0007669"/>
    <property type="project" value="UniProtKB-SubCell"/>
</dbReference>
<dbReference type="InterPro" id="IPR050613">
    <property type="entry name" value="Sec_Metabolite_Reg"/>
</dbReference>
<dbReference type="SMART" id="SM00906">
    <property type="entry name" value="Fungal_trans"/>
    <property type="match status" value="1"/>
</dbReference>
<evidence type="ECO:0000259" key="5">
    <source>
        <dbReference type="PROSITE" id="PS50048"/>
    </source>
</evidence>
<dbReference type="PANTHER" id="PTHR31001">
    <property type="entry name" value="UNCHARACTERIZED TRANSCRIPTIONAL REGULATORY PROTEIN"/>
    <property type="match status" value="1"/>
</dbReference>
<dbReference type="InterPro" id="IPR001138">
    <property type="entry name" value="Zn2Cys6_DnaBD"/>
</dbReference>
<dbReference type="Pfam" id="PF00172">
    <property type="entry name" value="Zn_clus"/>
    <property type="match status" value="1"/>
</dbReference>
<dbReference type="AlphaFoldDB" id="A0A2J6SDG5"/>
<accession>A0A2J6SDG5</accession>
<dbReference type="PROSITE" id="PS50048">
    <property type="entry name" value="ZN2_CY6_FUNGAL_2"/>
    <property type="match status" value="1"/>
</dbReference>
<reference evidence="6 7" key="1">
    <citation type="submission" date="2016-04" db="EMBL/GenBank/DDBJ databases">
        <title>A degradative enzymes factory behind the ericoid mycorrhizal symbiosis.</title>
        <authorList>
            <consortium name="DOE Joint Genome Institute"/>
            <person name="Martino E."/>
            <person name="Morin E."/>
            <person name="Grelet G."/>
            <person name="Kuo A."/>
            <person name="Kohler A."/>
            <person name="Daghino S."/>
            <person name="Barry K."/>
            <person name="Choi C."/>
            <person name="Cichocki N."/>
            <person name="Clum A."/>
            <person name="Copeland A."/>
            <person name="Hainaut M."/>
            <person name="Haridas S."/>
            <person name="Labutti K."/>
            <person name="Lindquist E."/>
            <person name="Lipzen A."/>
            <person name="Khouja H.-R."/>
            <person name="Murat C."/>
            <person name="Ohm R."/>
            <person name="Olson A."/>
            <person name="Spatafora J."/>
            <person name="Veneault-Fourrey C."/>
            <person name="Henrissat B."/>
            <person name="Grigoriev I."/>
            <person name="Martin F."/>
            <person name="Perotto S."/>
        </authorList>
    </citation>
    <scope>NUCLEOTIDE SEQUENCE [LARGE SCALE GENOMIC DNA]</scope>
    <source>
        <strain evidence="6 7">F</strain>
    </source>
</reference>
<evidence type="ECO:0000256" key="4">
    <source>
        <dbReference type="SAM" id="MobiDB-lite"/>
    </source>
</evidence>
<dbReference type="GO" id="GO:0003677">
    <property type="term" value="F:DNA binding"/>
    <property type="evidence" value="ECO:0007669"/>
    <property type="project" value="InterPro"/>
</dbReference>